<reference evidence="2" key="1">
    <citation type="submission" date="2022-11" db="UniProtKB">
        <authorList>
            <consortium name="WormBaseParasite"/>
        </authorList>
    </citation>
    <scope>IDENTIFICATION</scope>
</reference>
<dbReference type="WBParaSite" id="PS1159_v2.g19933.t1">
    <property type="protein sequence ID" value="PS1159_v2.g19933.t1"/>
    <property type="gene ID" value="PS1159_v2.g19933"/>
</dbReference>
<dbReference type="Proteomes" id="UP000887580">
    <property type="component" value="Unplaced"/>
</dbReference>
<evidence type="ECO:0000313" key="2">
    <source>
        <dbReference type="WBParaSite" id="PS1159_v2.g19933.t1"/>
    </source>
</evidence>
<accession>A0AC35FSI6</accession>
<name>A0AC35FSI6_9BILA</name>
<protein>
    <submittedName>
        <fullName evidence="2">Uncharacterized protein</fullName>
    </submittedName>
</protein>
<evidence type="ECO:0000313" key="1">
    <source>
        <dbReference type="Proteomes" id="UP000887580"/>
    </source>
</evidence>
<organism evidence="1 2">
    <name type="scientific">Panagrolaimus sp. PS1159</name>
    <dbReference type="NCBI Taxonomy" id="55785"/>
    <lineage>
        <taxon>Eukaryota</taxon>
        <taxon>Metazoa</taxon>
        <taxon>Ecdysozoa</taxon>
        <taxon>Nematoda</taxon>
        <taxon>Chromadorea</taxon>
        <taxon>Rhabditida</taxon>
        <taxon>Tylenchina</taxon>
        <taxon>Panagrolaimomorpha</taxon>
        <taxon>Panagrolaimoidea</taxon>
        <taxon>Panagrolaimidae</taxon>
        <taxon>Panagrolaimus</taxon>
    </lineage>
</organism>
<proteinExistence type="predicted"/>
<sequence length="862" mass="93900">MKRYLAWNRSEQVCPAIASSPPPSAFAAVPFSLNGITSCPSSATANNQTNLFTTSTDTSQSNLFAAAFSAATIPTDTNFKINSANIFLDQNKTLLGPDNNSLGPNSPQVTTTTTSAFNRHQPQLSAAAAEYLLAAAFGTNTSQLACPSTSYPQPLTPLQQPQTPQQQLDSFFVQYNHEQNLQRQQNAATTAALVAALQQQRQQQQQQQQQLNNQEIQLKNVTDNHNNSADQQQQYVNSNGNSVDLFANAAAAAAAAAVQTSTLDQNNAASIVAQFSSSTIPCGNPNGKSSSTPIILNSLTSNSSLSCGSSSIDSSTTPNNNNNNSINNNLTASTRSAFLSPQHSSAFQLVSPLSQQSQNSPNISGINFLQQHHLQNQNLSSLNNPQEAIHSTTSAAAAAAIQQQQAFTLASNLSASLPLPPPAPSSSSTLSSLSSTTSSLSQQQQHRQQAVPAGLSQHTQSQTAATTNEIHPSPMNQAAAAAAAALYPQLMCLPALLDHLGPHILRSHMNSTQLKPIPNNEKVDLARFRVKEPQEWVMDDVLAWMLDVARRNQVPVENINMHKFATCNGPRLLLMNEQAFLERDPVYGTMLFTEFRKLVGEDNVIDDWMRSCKEEEDSRPSTSRGLSFDIKPPSSQSSSSSHSQSHLHPQHQQHQQQQQQQHQHHFNGFLGVHSPISPLIQNSLSQQHAAAAAAAVAAATSQQFLKPPTNSLNNLHRDQSFHGVNSLRIKKNKDGRPRKRSQHTKGNKLWEFIRDALKDPCTCPSIVRWEDPVEGVFRIVESEKLARLWGEKKNNQKMTYEKLSRAMRTYYEKQILVPVPKTGLYPKKLVYKFGPGANGVSAPPQMIAASNAASRMEPMDMA</sequence>